<dbReference type="InterPro" id="IPR023198">
    <property type="entry name" value="PGP-like_dom2"/>
</dbReference>
<evidence type="ECO:0000313" key="1">
    <source>
        <dbReference type="EMBL" id="SFR55120.1"/>
    </source>
</evidence>
<reference evidence="1 2" key="1">
    <citation type="submission" date="2016-10" db="EMBL/GenBank/DDBJ databases">
        <authorList>
            <person name="de Groot N.N."/>
        </authorList>
    </citation>
    <scope>NUCLEOTIDE SEQUENCE [LARGE SCALE GENOMIC DNA]</scope>
    <source>
        <strain evidence="1 2">743A</strain>
    </source>
</reference>
<name>A0A1I6HLG0_9FIRM</name>
<keyword evidence="2" id="KW-1185">Reference proteome</keyword>
<dbReference type="Proteomes" id="UP000199659">
    <property type="component" value="Unassembled WGS sequence"/>
</dbReference>
<dbReference type="InterPro" id="IPR041492">
    <property type="entry name" value="HAD_2"/>
</dbReference>
<dbReference type="SFLD" id="SFLDS00003">
    <property type="entry name" value="Haloacid_Dehalogenase"/>
    <property type="match status" value="1"/>
</dbReference>
<protein>
    <submittedName>
        <fullName evidence="1">Phosphoglycolate phosphatase</fullName>
    </submittedName>
</protein>
<dbReference type="RefSeq" id="WP_092558707.1">
    <property type="nucleotide sequence ID" value="NZ_FOYZ01000001.1"/>
</dbReference>
<dbReference type="OrthoDB" id="9807630at2"/>
<dbReference type="Gene3D" id="1.10.150.240">
    <property type="entry name" value="Putative phosphatase, domain 2"/>
    <property type="match status" value="1"/>
</dbReference>
<dbReference type="GO" id="GO:0008967">
    <property type="term" value="F:phosphoglycolate phosphatase activity"/>
    <property type="evidence" value="ECO:0007669"/>
    <property type="project" value="TreeGrafter"/>
</dbReference>
<dbReference type="Pfam" id="PF13419">
    <property type="entry name" value="HAD_2"/>
    <property type="match status" value="1"/>
</dbReference>
<accession>A0A1I6HLG0</accession>
<organism evidence="1 2">
    <name type="scientific">Anaeromicropila populeti</name>
    <dbReference type="NCBI Taxonomy" id="37658"/>
    <lineage>
        <taxon>Bacteria</taxon>
        <taxon>Bacillati</taxon>
        <taxon>Bacillota</taxon>
        <taxon>Clostridia</taxon>
        <taxon>Lachnospirales</taxon>
        <taxon>Lachnospiraceae</taxon>
        <taxon>Anaeromicropila</taxon>
    </lineage>
</organism>
<dbReference type="GO" id="GO:0005829">
    <property type="term" value="C:cytosol"/>
    <property type="evidence" value="ECO:0007669"/>
    <property type="project" value="TreeGrafter"/>
</dbReference>
<sequence>MRSIKGALFDLDGTLADSLESIAVACNKVLVELGFPVLPKENYKYYAGDGVRVLWKRVLEQVGDKEGKNFDEAYAKYTEIFKMDCTYQVTAFKGMREVLGNMKSMGIRLAVVSNKPHDRAVEVVERLFGKGFFDEVLGLKEGYPKKPDPLGALSVANSIGVSPKECIFVGDTNVDMQTGKGAGMLTIGVLWGFRTKEELVNHHADHIVEFPEELLDLIK</sequence>
<proteinExistence type="predicted"/>
<dbReference type="InterPro" id="IPR036412">
    <property type="entry name" value="HAD-like_sf"/>
</dbReference>
<dbReference type="AlphaFoldDB" id="A0A1I6HLG0"/>
<dbReference type="PANTHER" id="PTHR43434:SF1">
    <property type="entry name" value="PHOSPHOGLYCOLATE PHOSPHATASE"/>
    <property type="match status" value="1"/>
</dbReference>
<dbReference type="PANTHER" id="PTHR43434">
    <property type="entry name" value="PHOSPHOGLYCOLATE PHOSPHATASE"/>
    <property type="match status" value="1"/>
</dbReference>
<evidence type="ECO:0000313" key="2">
    <source>
        <dbReference type="Proteomes" id="UP000199659"/>
    </source>
</evidence>
<dbReference type="SFLD" id="SFLDG01129">
    <property type="entry name" value="C1.5:_HAD__Beta-PGM__Phosphata"/>
    <property type="match status" value="1"/>
</dbReference>
<dbReference type="InterPro" id="IPR050155">
    <property type="entry name" value="HAD-like_hydrolase_sf"/>
</dbReference>
<dbReference type="NCBIfam" id="TIGR01509">
    <property type="entry name" value="HAD-SF-IA-v3"/>
    <property type="match status" value="1"/>
</dbReference>
<dbReference type="GO" id="GO:0006281">
    <property type="term" value="P:DNA repair"/>
    <property type="evidence" value="ECO:0007669"/>
    <property type="project" value="TreeGrafter"/>
</dbReference>
<gene>
    <name evidence="1" type="ORF">SAMN05661086_00070</name>
</gene>
<dbReference type="SFLD" id="SFLDG01135">
    <property type="entry name" value="C1.5.6:_HAD__Beta-PGM__Phospha"/>
    <property type="match status" value="1"/>
</dbReference>
<dbReference type="InterPro" id="IPR023214">
    <property type="entry name" value="HAD_sf"/>
</dbReference>
<dbReference type="EMBL" id="FOYZ01000001">
    <property type="protein sequence ID" value="SFR55120.1"/>
    <property type="molecule type" value="Genomic_DNA"/>
</dbReference>
<dbReference type="InterPro" id="IPR006439">
    <property type="entry name" value="HAD-SF_hydro_IA"/>
</dbReference>
<dbReference type="NCBIfam" id="TIGR01549">
    <property type="entry name" value="HAD-SF-IA-v1"/>
    <property type="match status" value="1"/>
</dbReference>
<dbReference type="Gene3D" id="3.40.50.1000">
    <property type="entry name" value="HAD superfamily/HAD-like"/>
    <property type="match status" value="1"/>
</dbReference>
<dbReference type="PRINTS" id="PR00413">
    <property type="entry name" value="HADHALOGNASE"/>
</dbReference>
<dbReference type="STRING" id="37658.SAMN05661086_00070"/>
<dbReference type="SUPFAM" id="SSF56784">
    <property type="entry name" value="HAD-like"/>
    <property type="match status" value="1"/>
</dbReference>